<dbReference type="Gene3D" id="3.40.50.1820">
    <property type="entry name" value="alpha/beta hydrolase"/>
    <property type="match status" value="1"/>
</dbReference>
<dbReference type="AlphaFoldDB" id="A0A7Z7N186"/>
<dbReference type="Proteomes" id="UP000219522">
    <property type="component" value="Unassembled WGS sequence"/>
</dbReference>
<dbReference type="InterPro" id="IPR000073">
    <property type="entry name" value="AB_hydrolase_1"/>
</dbReference>
<dbReference type="EMBL" id="OCSU01000001">
    <property type="protein sequence ID" value="SOE53792.1"/>
    <property type="molecule type" value="Genomic_DNA"/>
</dbReference>
<dbReference type="Pfam" id="PF00561">
    <property type="entry name" value="Abhydrolase_1"/>
    <property type="match status" value="1"/>
</dbReference>
<name>A0A7Z7N186_9BURK</name>
<dbReference type="InterPro" id="IPR050471">
    <property type="entry name" value="AB_hydrolase"/>
</dbReference>
<comment type="caution">
    <text evidence="2">The sequence shown here is derived from an EMBL/GenBank/DDBJ whole genome shotgun (WGS) entry which is preliminary data.</text>
</comment>
<proteinExistence type="predicted"/>
<dbReference type="GO" id="GO:0004806">
    <property type="term" value="F:triacylglycerol lipase activity"/>
    <property type="evidence" value="ECO:0007669"/>
    <property type="project" value="TreeGrafter"/>
</dbReference>
<dbReference type="SUPFAM" id="SSF53474">
    <property type="entry name" value="alpha/beta-Hydrolases"/>
    <property type="match status" value="1"/>
</dbReference>
<gene>
    <name evidence="2" type="ORF">SAMN05446927_0714</name>
</gene>
<dbReference type="InterPro" id="IPR011942">
    <property type="entry name" value="PHA_depoly_arom"/>
</dbReference>
<evidence type="ECO:0000259" key="1">
    <source>
        <dbReference type="Pfam" id="PF00561"/>
    </source>
</evidence>
<dbReference type="RefSeq" id="WP_062643318.1">
    <property type="nucleotide sequence ID" value="NZ_FCOG02000191.1"/>
</dbReference>
<organism evidence="2 3">
    <name type="scientific">Caballeronia arationis</name>
    <dbReference type="NCBI Taxonomy" id="1777142"/>
    <lineage>
        <taxon>Bacteria</taxon>
        <taxon>Pseudomonadati</taxon>
        <taxon>Pseudomonadota</taxon>
        <taxon>Betaproteobacteria</taxon>
        <taxon>Burkholderiales</taxon>
        <taxon>Burkholderiaceae</taxon>
        <taxon>Caballeronia</taxon>
    </lineage>
</organism>
<reference evidence="2 3" key="1">
    <citation type="submission" date="2017-09" db="EMBL/GenBank/DDBJ databases">
        <authorList>
            <person name="Varghese N."/>
            <person name="Submissions S."/>
        </authorList>
    </citation>
    <scope>NUCLEOTIDE SEQUENCE [LARGE SCALE GENOMIC DNA]</scope>
    <source>
        <strain evidence="2 3">OK806</strain>
    </source>
</reference>
<feature type="domain" description="AB hydrolase-1" evidence="1">
    <location>
        <begin position="38"/>
        <end position="263"/>
    </location>
</feature>
<dbReference type="PANTHER" id="PTHR43433:SF5">
    <property type="entry name" value="AB HYDROLASE-1 DOMAIN-CONTAINING PROTEIN"/>
    <property type="match status" value="1"/>
</dbReference>
<accession>A0A7Z7N186</accession>
<dbReference type="NCBIfam" id="TIGR02240">
    <property type="entry name" value="PHA_depoly_arom"/>
    <property type="match status" value="1"/>
</dbReference>
<keyword evidence="3" id="KW-1185">Reference proteome</keyword>
<dbReference type="InterPro" id="IPR029058">
    <property type="entry name" value="AB_hydrolase_fold"/>
</dbReference>
<evidence type="ECO:0000313" key="3">
    <source>
        <dbReference type="Proteomes" id="UP000219522"/>
    </source>
</evidence>
<dbReference type="GO" id="GO:0046503">
    <property type="term" value="P:glycerolipid catabolic process"/>
    <property type="evidence" value="ECO:0007669"/>
    <property type="project" value="TreeGrafter"/>
</dbReference>
<protein>
    <submittedName>
        <fullName evidence="2">Poly(3-hydroxyalkanoate) depolymerase</fullName>
    </submittedName>
</protein>
<sequence length="283" mass="31033">MTETDYMTGPVGNFETRMVDLDGQLLRVGIRHGCDASPPLLIFNGIGANLELVEPFAVALEDVEVIVFDIPGVGSSPAPVVPYRFSTLAVLADKLLSKLGYDGPVDVLGVSWGGALAQQFAHLYPVRCRRLILAATSPGVIMVPARLSVLSKMIGPRRYTDPEYLQRVGAEIYGGAYRRDPSLLREHSRHIQPPRGRGYVYQLLAAWGWSSLPWLGALKQPTLVMHGSDDPIVPLKNAKILAARIRHAKLHVIDDGHLFLITRANEMAPLVRDFLLCEPCVVA</sequence>
<evidence type="ECO:0000313" key="2">
    <source>
        <dbReference type="EMBL" id="SOE53792.1"/>
    </source>
</evidence>
<dbReference type="PRINTS" id="PR00111">
    <property type="entry name" value="ABHYDROLASE"/>
</dbReference>
<dbReference type="PANTHER" id="PTHR43433">
    <property type="entry name" value="HYDROLASE, ALPHA/BETA FOLD FAMILY PROTEIN"/>
    <property type="match status" value="1"/>
</dbReference>